<dbReference type="AlphaFoldDB" id="A0A0H3BYS3"/>
<evidence type="ECO:0000256" key="8">
    <source>
        <dbReference type="ARBA" id="ARBA00030776"/>
    </source>
</evidence>
<dbReference type="NCBIfam" id="NF001260">
    <property type="entry name" value="PRK00226.1-1"/>
    <property type="match status" value="1"/>
</dbReference>
<evidence type="ECO:0000256" key="4">
    <source>
        <dbReference type="ARBA" id="ARBA00023054"/>
    </source>
</evidence>
<dbReference type="Proteomes" id="UP000001039">
    <property type="component" value="Chromosome"/>
</dbReference>
<dbReference type="PIRSF" id="PIRSF006092">
    <property type="entry name" value="GreA_GreB"/>
    <property type="match status" value="1"/>
</dbReference>
<dbReference type="InterPro" id="IPR023459">
    <property type="entry name" value="Tscrpt_elong_fac_GreA/B_fam"/>
</dbReference>
<dbReference type="HAMAP" id="MF_00105">
    <property type="entry name" value="GreA_GreB"/>
    <property type="match status" value="1"/>
</dbReference>
<dbReference type="InterPro" id="IPR036805">
    <property type="entry name" value="Tscrpt_elong_fac_GreA/B_N_sf"/>
</dbReference>
<dbReference type="Gene3D" id="3.10.50.30">
    <property type="entry name" value="Transcription elongation factor, GreA/GreB, C-terminal domain"/>
    <property type="match status" value="1"/>
</dbReference>
<dbReference type="Pfam" id="PF03449">
    <property type="entry name" value="GreA_GreB_N"/>
    <property type="match status" value="1"/>
</dbReference>
<dbReference type="Gene3D" id="1.10.287.180">
    <property type="entry name" value="Transcription elongation factor, GreA/GreB, N-terminal domain"/>
    <property type="match status" value="1"/>
</dbReference>
<dbReference type="GO" id="GO:0032784">
    <property type="term" value="P:regulation of DNA-templated transcription elongation"/>
    <property type="evidence" value="ECO:0007669"/>
    <property type="project" value="UniProtKB-UniRule"/>
</dbReference>
<dbReference type="PANTHER" id="PTHR30437:SF4">
    <property type="entry name" value="TRANSCRIPTION ELONGATION FACTOR GREA"/>
    <property type="match status" value="1"/>
</dbReference>
<evidence type="ECO:0000256" key="7">
    <source>
        <dbReference type="ARBA" id="ARBA00024916"/>
    </source>
</evidence>
<keyword evidence="6 9" id="KW-0804">Transcription</keyword>
<evidence type="ECO:0000259" key="12">
    <source>
        <dbReference type="Pfam" id="PF03449"/>
    </source>
</evidence>
<reference evidence="13 14" key="1">
    <citation type="journal article" date="2008" name="J. Bacteriol.">
        <title>Genome sequence of a nephritogenic and highly transformable M49 strain of Streptococcus pyogenes.</title>
        <authorList>
            <person name="McShan W.M."/>
            <person name="Ferretti J.J."/>
            <person name="Karasawa T."/>
            <person name="Suvorov A.N."/>
            <person name="Lin S."/>
            <person name="Qin B."/>
            <person name="Jia H."/>
            <person name="Kenton S."/>
            <person name="Najar F."/>
            <person name="Wu H."/>
            <person name="Scott J."/>
            <person name="Roe B.A."/>
            <person name="Savic D.J."/>
        </authorList>
    </citation>
    <scope>NUCLEOTIDE SEQUENCE [LARGE SCALE GENOMIC DNA]</scope>
    <source>
        <strain evidence="13 14">NZ131</strain>
    </source>
</reference>
<dbReference type="InterPro" id="IPR001437">
    <property type="entry name" value="Tscrpt_elong_fac_GreA/B_C"/>
</dbReference>
<evidence type="ECO:0000313" key="13">
    <source>
        <dbReference type="EMBL" id="ACI60628.1"/>
    </source>
</evidence>
<dbReference type="PANTHER" id="PTHR30437">
    <property type="entry name" value="TRANSCRIPTION ELONGATION FACTOR GREA"/>
    <property type="match status" value="1"/>
</dbReference>
<dbReference type="GO" id="GO:0003746">
    <property type="term" value="F:translation elongation factor activity"/>
    <property type="evidence" value="ECO:0007669"/>
    <property type="project" value="UniProtKB-KW"/>
</dbReference>
<dbReference type="InterPro" id="IPR036953">
    <property type="entry name" value="GreA/GreB_C_sf"/>
</dbReference>
<dbReference type="NCBIfam" id="TIGR01462">
    <property type="entry name" value="greA"/>
    <property type="match status" value="1"/>
</dbReference>
<dbReference type="Pfam" id="PF01272">
    <property type="entry name" value="GreA_GreB"/>
    <property type="match status" value="1"/>
</dbReference>
<keyword evidence="3 9" id="KW-0805">Transcription regulation</keyword>
<evidence type="ECO:0000256" key="5">
    <source>
        <dbReference type="ARBA" id="ARBA00023125"/>
    </source>
</evidence>
<evidence type="ECO:0000256" key="1">
    <source>
        <dbReference type="ARBA" id="ARBA00008213"/>
    </source>
</evidence>
<comment type="similarity">
    <text evidence="1 9 10">Belongs to the GreA/GreB family.</text>
</comment>
<dbReference type="HOGENOM" id="CLU_101379_2_1_9"/>
<dbReference type="GO" id="GO:0070063">
    <property type="term" value="F:RNA polymerase binding"/>
    <property type="evidence" value="ECO:0007669"/>
    <property type="project" value="InterPro"/>
</dbReference>
<dbReference type="GO" id="GO:0006354">
    <property type="term" value="P:DNA-templated transcription elongation"/>
    <property type="evidence" value="ECO:0007669"/>
    <property type="project" value="TreeGrafter"/>
</dbReference>
<dbReference type="NCBIfam" id="NF001263">
    <property type="entry name" value="PRK00226.1-4"/>
    <property type="match status" value="1"/>
</dbReference>
<feature type="domain" description="Transcription elongation factor GreA/GreB C-terminal" evidence="11">
    <location>
        <begin position="100"/>
        <end position="173"/>
    </location>
</feature>
<keyword evidence="5 9" id="KW-0238">DNA-binding</keyword>
<evidence type="ECO:0000256" key="6">
    <source>
        <dbReference type="ARBA" id="ARBA00023163"/>
    </source>
</evidence>
<dbReference type="InterPro" id="IPR028624">
    <property type="entry name" value="Tscrpt_elong_fac_GreA/B"/>
</dbReference>
<dbReference type="EMBL" id="CP000829">
    <property type="protein sequence ID" value="ACI60628.1"/>
    <property type="molecule type" value="Genomic_DNA"/>
</dbReference>
<organism evidence="13 14">
    <name type="scientific">Streptococcus pyogenes serotype M49 (strain NZ131)</name>
    <dbReference type="NCBI Taxonomy" id="471876"/>
    <lineage>
        <taxon>Bacteria</taxon>
        <taxon>Bacillati</taxon>
        <taxon>Bacillota</taxon>
        <taxon>Bacilli</taxon>
        <taxon>Lactobacillales</taxon>
        <taxon>Streptococcaceae</taxon>
        <taxon>Streptococcus</taxon>
    </lineage>
</organism>
<evidence type="ECO:0000313" key="14">
    <source>
        <dbReference type="Proteomes" id="UP000001039"/>
    </source>
</evidence>
<dbReference type="InterPro" id="IPR018151">
    <property type="entry name" value="TF_GreA/GreB_CS"/>
</dbReference>
<evidence type="ECO:0000256" key="9">
    <source>
        <dbReference type="HAMAP-Rule" id="MF_00105"/>
    </source>
</evidence>
<dbReference type="PROSITE" id="PS00829">
    <property type="entry name" value="GREAB_1"/>
    <property type="match status" value="1"/>
</dbReference>
<proteinExistence type="inferred from homology"/>
<dbReference type="GO" id="GO:0003677">
    <property type="term" value="F:DNA binding"/>
    <property type="evidence" value="ECO:0007669"/>
    <property type="project" value="UniProtKB-UniRule"/>
</dbReference>
<accession>A0A0H3BYS3</accession>
<dbReference type="SUPFAM" id="SSF54534">
    <property type="entry name" value="FKBP-like"/>
    <property type="match status" value="1"/>
</dbReference>
<evidence type="ECO:0000256" key="2">
    <source>
        <dbReference type="ARBA" id="ARBA00013729"/>
    </source>
</evidence>
<keyword evidence="13" id="KW-0648">Protein biosynthesis</keyword>
<keyword evidence="4" id="KW-0175">Coiled coil</keyword>
<dbReference type="FunFam" id="1.10.287.180:FF:000001">
    <property type="entry name" value="Transcription elongation factor GreA"/>
    <property type="match status" value="1"/>
</dbReference>
<name>A0A0H3BYS3_STRPZ</name>
<feature type="domain" description="Transcription elongation factor GreA/GreB N-terminal" evidence="12">
    <location>
        <begin position="23"/>
        <end position="92"/>
    </location>
</feature>
<gene>
    <name evidence="9 13" type="primary">greA</name>
    <name evidence="13" type="ordered locus">Spy49_0290</name>
</gene>
<dbReference type="SUPFAM" id="SSF46557">
    <property type="entry name" value="GreA transcript cleavage protein, N-terminal domain"/>
    <property type="match status" value="1"/>
</dbReference>
<protein>
    <recommendedName>
        <fullName evidence="2 9">Transcription elongation factor GreA</fullName>
    </recommendedName>
    <alternativeName>
        <fullName evidence="8 9">Transcript cleavage factor GreA</fullName>
    </alternativeName>
</protein>
<dbReference type="PROSITE" id="PS00830">
    <property type="entry name" value="GREAB_2"/>
    <property type="match status" value="1"/>
</dbReference>
<dbReference type="InterPro" id="IPR022691">
    <property type="entry name" value="Tscrpt_elong_fac_GreA/B_N"/>
</dbReference>
<comment type="function">
    <text evidence="7 9 10">Necessary for efficient RNA polymerase transcription elongation past template-encoded arresting sites. The arresting sites in DNA have the property of trapping a certain fraction of elongating RNA polymerases that pass through, resulting in locked ternary complexes. Cleavage of the nascent transcript by cleavage factors such as GreA or GreB allows the resumption of elongation from the new 3'terminus. GreA releases sequences of 2 to 3 nucleotides.</text>
</comment>
<evidence type="ECO:0000259" key="11">
    <source>
        <dbReference type="Pfam" id="PF01272"/>
    </source>
</evidence>
<sequence length="176" mass="19659">MFVFLIRSKKKREKTIMAEKTYPMTLTEKEQLEKELEELKLVRRPEIVERIKIARSYGDLSENSEYDAAKDEQAFVEGQISTLETKIRYAEIIDSDAVAKDEVAIGKTVIVQEVGTTDKDTYHIVGAAGADIFSGKISNESPIAQALIGKKTGDKVRIESPAATYDVEIISVEKTN</sequence>
<keyword evidence="13" id="KW-0251">Elongation factor</keyword>
<dbReference type="KEGG" id="soz:Spy49_0290"/>
<dbReference type="FunFam" id="3.10.50.30:FF:000001">
    <property type="entry name" value="Transcription elongation factor GreA"/>
    <property type="match status" value="1"/>
</dbReference>
<evidence type="ECO:0000256" key="10">
    <source>
        <dbReference type="RuleBase" id="RU000556"/>
    </source>
</evidence>
<dbReference type="InterPro" id="IPR006359">
    <property type="entry name" value="Tscrpt_elong_fac_GreA"/>
</dbReference>
<evidence type="ECO:0000256" key="3">
    <source>
        <dbReference type="ARBA" id="ARBA00023015"/>
    </source>
</evidence>